<comment type="caution">
    <text evidence="1">The sequence shown here is derived from an EMBL/GenBank/DDBJ whole genome shotgun (WGS) entry which is preliminary data.</text>
</comment>
<gene>
    <name evidence="1" type="ORF">N783_08515</name>
</gene>
<dbReference type="InterPro" id="IPR047670">
    <property type="entry name" value="YfjT-like"/>
</dbReference>
<dbReference type="AlphaFoldDB" id="A0A0A5G8B0"/>
<dbReference type="STRING" id="1385511.GCA_000425225_03028"/>
<dbReference type="Proteomes" id="UP000030403">
    <property type="component" value="Unassembled WGS sequence"/>
</dbReference>
<keyword evidence="2" id="KW-1185">Reference proteome</keyword>
<dbReference type="OrthoDB" id="2990422at2"/>
<proteinExistence type="predicted"/>
<accession>A0A0A5G8B0</accession>
<sequence>MGKATNDRSSQMIYLQNRIQMLQQVIESMDGETADPSDLDRLLSMIEDLRLKVERYKKDWEEGRS</sequence>
<protein>
    <submittedName>
        <fullName evidence="1">Uncharacterized protein</fullName>
    </submittedName>
</protein>
<dbReference type="eggNOG" id="ENOG5033H3W">
    <property type="taxonomic scope" value="Bacteria"/>
</dbReference>
<evidence type="ECO:0000313" key="2">
    <source>
        <dbReference type="Proteomes" id="UP000030403"/>
    </source>
</evidence>
<dbReference type="NCBIfam" id="NF040878">
    <property type="entry name" value="SE1561_fam"/>
    <property type="match status" value="1"/>
</dbReference>
<name>A0A0A5G8B0_9BACI</name>
<evidence type="ECO:0000313" key="1">
    <source>
        <dbReference type="EMBL" id="KGX88289.1"/>
    </source>
</evidence>
<reference evidence="1 2" key="1">
    <citation type="submission" date="2013-08" db="EMBL/GenBank/DDBJ databases">
        <authorList>
            <person name="Huang J."/>
            <person name="Wang G."/>
        </authorList>
    </citation>
    <scope>NUCLEOTIDE SEQUENCE [LARGE SCALE GENOMIC DNA]</scope>
    <source>
        <strain evidence="1 2">BH030004</strain>
    </source>
</reference>
<dbReference type="EMBL" id="AVPF01000020">
    <property type="protein sequence ID" value="KGX88289.1"/>
    <property type="molecule type" value="Genomic_DNA"/>
</dbReference>
<dbReference type="RefSeq" id="WP_027446668.1">
    <property type="nucleotide sequence ID" value="NZ_AULJ01000038.1"/>
</dbReference>
<organism evidence="1 2">
    <name type="scientific">Pontibacillus marinus BH030004 = DSM 16465</name>
    <dbReference type="NCBI Taxonomy" id="1385511"/>
    <lineage>
        <taxon>Bacteria</taxon>
        <taxon>Bacillati</taxon>
        <taxon>Bacillota</taxon>
        <taxon>Bacilli</taxon>
        <taxon>Bacillales</taxon>
        <taxon>Bacillaceae</taxon>
        <taxon>Pontibacillus</taxon>
    </lineage>
</organism>